<feature type="region of interest" description="Disordered" evidence="1">
    <location>
        <begin position="183"/>
        <end position="228"/>
    </location>
</feature>
<accession>A0A9Q0H391</accession>
<evidence type="ECO:0000256" key="1">
    <source>
        <dbReference type="SAM" id="MobiDB-lite"/>
    </source>
</evidence>
<feature type="compositionally biased region" description="Acidic residues" evidence="1">
    <location>
        <begin position="188"/>
        <end position="212"/>
    </location>
</feature>
<protein>
    <submittedName>
        <fullName evidence="2">Uncharacterized protein</fullName>
    </submittedName>
</protein>
<reference evidence="2" key="1">
    <citation type="journal article" date="2023" name="Plant J.">
        <title>The genome of the king protea, Protea cynaroides.</title>
        <authorList>
            <person name="Chang J."/>
            <person name="Duong T.A."/>
            <person name="Schoeman C."/>
            <person name="Ma X."/>
            <person name="Roodt D."/>
            <person name="Barker N."/>
            <person name="Li Z."/>
            <person name="Van de Peer Y."/>
            <person name="Mizrachi E."/>
        </authorList>
    </citation>
    <scope>NUCLEOTIDE SEQUENCE</scope>
    <source>
        <tissue evidence="2">Young leaves</tissue>
    </source>
</reference>
<dbReference type="AlphaFoldDB" id="A0A9Q0H391"/>
<sequence length="265" mass="28229">MGMSKESGRAMHTRQREADVPQLWPEFGSQLPMGGAVPVVNPGEIEEIRLGPGLGEGTHRWSAKDKGKGFVIGEPIMIKGVDTMNMRETGGTSGQKQGMGSRTFAQVVGGLPDLNSLPDPVVSGGVTRVVLPQDVVDRQLAKYQLALIGGEENRRQPTAEKVRRTTVDGTVNDLDAVSGKPLGRWADAFDDEDSDNADDVESYEDEEVEGVQEGEIQPSKPKEVAVAQTHAVTSESLKKGVVPDGVVGMTAQQSMPLVQVDAVAS</sequence>
<dbReference type="EMBL" id="JAMYWD010000010">
    <property type="protein sequence ID" value="KAJ4959062.1"/>
    <property type="molecule type" value="Genomic_DNA"/>
</dbReference>
<keyword evidence="3" id="KW-1185">Reference proteome</keyword>
<comment type="caution">
    <text evidence="2">The sequence shown here is derived from an EMBL/GenBank/DDBJ whole genome shotgun (WGS) entry which is preliminary data.</text>
</comment>
<name>A0A9Q0H391_9MAGN</name>
<gene>
    <name evidence="2" type="ORF">NE237_026173</name>
</gene>
<evidence type="ECO:0000313" key="2">
    <source>
        <dbReference type="EMBL" id="KAJ4959062.1"/>
    </source>
</evidence>
<dbReference type="Proteomes" id="UP001141806">
    <property type="component" value="Unassembled WGS sequence"/>
</dbReference>
<proteinExistence type="predicted"/>
<organism evidence="2 3">
    <name type="scientific">Protea cynaroides</name>
    <dbReference type="NCBI Taxonomy" id="273540"/>
    <lineage>
        <taxon>Eukaryota</taxon>
        <taxon>Viridiplantae</taxon>
        <taxon>Streptophyta</taxon>
        <taxon>Embryophyta</taxon>
        <taxon>Tracheophyta</taxon>
        <taxon>Spermatophyta</taxon>
        <taxon>Magnoliopsida</taxon>
        <taxon>Proteales</taxon>
        <taxon>Proteaceae</taxon>
        <taxon>Protea</taxon>
    </lineage>
</organism>
<evidence type="ECO:0000313" key="3">
    <source>
        <dbReference type="Proteomes" id="UP001141806"/>
    </source>
</evidence>